<evidence type="ECO:0008006" key="4">
    <source>
        <dbReference type="Google" id="ProtNLM"/>
    </source>
</evidence>
<dbReference type="KEGG" id="pbv:AR543_05450"/>
<reference evidence="3" key="1">
    <citation type="submission" date="2015-10" db="EMBL/GenBank/DDBJ databases">
        <title>Genome of Paenibacillus bovis sp. nov.</title>
        <authorList>
            <person name="Wu Z."/>
            <person name="Gao C."/>
            <person name="Liu Z."/>
            <person name="Zheng H."/>
        </authorList>
    </citation>
    <scope>NUCLEOTIDE SEQUENCE [LARGE SCALE GENOMIC DNA]</scope>
    <source>
        <strain evidence="3">BD3526</strain>
    </source>
</reference>
<proteinExistence type="predicted"/>
<dbReference type="OrthoDB" id="40611at2"/>
<dbReference type="Proteomes" id="UP000078148">
    <property type="component" value="Chromosome"/>
</dbReference>
<evidence type="ECO:0000313" key="3">
    <source>
        <dbReference type="Proteomes" id="UP000078148"/>
    </source>
</evidence>
<feature type="region of interest" description="Disordered" evidence="1">
    <location>
        <begin position="197"/>
        <end position="224"/>
    </location>
</feature>
<name>A0A172ZE08_9BACL</name>
<gene>
    <name evidence="2" type="ORF">AR543_05450</name>
</gene>
<accession>A0A172ZE08</accession>
<dbReference type="EMBL" id="CP013023">
    <property type="protein sequence ID" value="ANF95507.1"/>
    <property type="molecule type" value="Genomic_DNA"/>
</dbReference>
<keyword evidence="3" id="KW-1185">Reference proteome</keyword>
<sequence length="499" mass="55797">MITKTAAPQRILLTGGRAPVALELARQLHAGGHTIYVAESAAYHLCRTSNAVTASFRLPPPRQQPEAYLEKLSQLLVELEIQLLLPTCEEIFYIAHGYEQLNRICRVLSPPLESLRPLHHKGDFIRQVRQAGLAAPVTRLITDAVAWQQAQQSIRKWVQSVESLPEDLVDPTWLQQPVATNADMPISSLQASKPSRFADKSLSTVQTPSAGRAGCQAEDKDGSECSDGIYDGPVVLKPAYSRFASRVLMPAFFRQLYRDRGRRTDRQSTLSAAVPASLSAAEPWIAQRYLEGGNICTYSIVHEGVVVAHAAYRSQYRSSQAGASVHFEALDGADTLAWVRQFIEGQQRTQGNEFSGQISFDLISSAVDQQLYPIECNPRTTSGVHLFRPEDGLELALLCPDQLVAAQRIIQPQPGSRAMLTLPMLISGWRQRWSGQDWKRWFAAMRGTRDAIYHARDRGPYIEQFRLVRAAWRLSRQQRISVTEALTHDIEWNGQPIQP</sequence>
<dbReference type="STRING" id="1616788.AR543_05450"/>
<dbReference type="AlphaFoldDB" id="A0A172ZE08"/>
<dbReference type="RefSeq" id="WP_060532490.1">
    <property type="nucleotide sequence ID" value="NZ_CP013023.1"/>
</dbReference>
<evidence type="ECO:0000313" key="2">
    <source>
        <dbReference type="EMBL" id="ANF95507.1"/>
    </source>
</evidence>
<dbReference type="Gene3D" id="3.40.50.20">
    <property type="match status" value="1"/>
</dbReference>
<protein>
    <recommendedName>
        <fullName evidence="4">ATP-grasp domain-containing protein</fullName>
    </recommendedName>
</protein>
<reference evidence="2 3" key="2">
    <citation type="journal article" date="2016" name="Int. J. Syst. Evol. Microbiol.">
        <title>Paenibacillus bovis sp. nov., isolated from raw yak (Bos grunniens) milk.</title>
        <authorList>
            <person name="Gao C."/>
            <person name="Han J."/>
            <person name="Liu Z."/>
            <person name="Xu X."/>
            <person name="Hang F."/>
            <person name="Wu Z."/>
        </authorList>
    </citation>
    <scope>NUCLEOTIDE SEQUENCE [LARGE SCALE GENOMIC DNA]</scope>
    <source>
        <strain evidence="2 3">BD3526</strain>
    </source>
</reference>
<evidence type="ECO:0000256" key="1">
    <source>
        <dbReference type="SAM" id="MobiDB-lite"/>
    </source>
</evidence>
<organism evidence="2 3">
    <name type="scientific">Paenibacillus bovis</name>
    <dbReference type="NCBI Taxonomy" id="1616788"/>
    <lineage>
        <taxon>Bacteria</taxon>
        <taxon>Bacillati</taxon>
        <taxon>Bacillota</taxon>
        <taxon>Bacilli</taxon>
        <taxon>Bacillales</taxon>
        <taxon>Paenibacillaceae</taxon>
        <taxon>Paenibacillus</taxon>
    </lineage>
</organism>